<dbReference type="InterPro" id="IPR036928">
    <property type="entry name" value="AS_sf"/>
</dbReference>
<gene>
    <name evidence="7" type="ORF">JX265_010546</name>
</gene>
<dbReference type="PANTHER" id="PTHR46072">
    <property type="entry name" value="AMIDASE-RELATED-RELATED"/>
    <property type="match status" value="1"/>
</dbReference>
<feature type="active site" description="Charge relay system" evidence="5">
    <location>
        <position position="206"/>
    </location>
</feature>
<evidence type="ECO:0000259" key="6">
    <source>
        <dbReference type="Pfam" id="PF01425"/>
    </source>
</evidence>
<comment type="catalytic activity">
    <reaction evidence="1">
        <text>a monocarboxylic acid amide + H2O = a monocarboxylate + NH4(+)</text>
        <dbReference type="Rhea" id="RHEA:12020"/>
        <dbReference type="ChEBI" id="CHEBI:15377"/>
        <dbReference type="ChEBI" id="CHEBI:28938"/>
        <dbReference type="ChEBI" id="CHEBI:35757"/>
        <dbReference type="ChEBI" id="CHEBI:83628"/>
        <dbReference type="EC" id="3.5.1.4"/>
    </reaction>
</comment>
<dbReference type="EMBL" id="JAFIMR010000035">
    <property type="protein sequence ID" value="KAI1859069.1"/>
    <property type="molecule type" value="Genomic_DNA"/>
</dbReference>
<dbReference type="InterPro" id="IPR023631">
    <property type="entry name" value="Amidase_dom"/>
</dbReference>
<evidence type="ECO:0000256" key="4">
    <source>
        <dbReference type="ARBA" id="ARBA00022801"/>
    </source>
</evidence>
<feature type="domain" description="Amidase" evidence="6">
    <location>
        <begin position="76"/>
        <end position="531"/>
    </location>
</feature>
<evidence type="ECO:0000313" key="8">
    <source>
        <dbReference type="Proteomes" id="UP000829685"/>
    </source>
</evidence>
<dbReference type="InterPro" id="IPR020556">
    <property type="entry name" value="Amidase_CS"/>
</dbReference>
<name>A0A9P9WDY9_9PEZI</name>
<dbReference type="GO" id="GO:0004040">
    <property type="term" value="F:amidase activity"/>
    <property type="evidence" value="ECO:0007669"/>
    <property type="project" value="UniProtKB-EC"/>
</dbReference>
<dbReference type="PANTHER" id="PTHR46072:SF11">
    <property type="entry name" value="AMIDASE-RELATED"/>
    <property type="match status" value="1"/>
</dbReference>
<accession>A0A9P9WDY9</accession>
<dbReference type="AlphaFoldDB" id="A0A9P9WDY9"/>
<organism evidence="7 8">
    <name type="scientific">Neoarthrinium moseri</name>
    <dbReference type="NCBI Taxonomy" id="1658444"/>
    <lineage>
        <taxon>Eukaryota</taxon>
        <taxon>Fungi</taxon>
        <taxon>Dikarya</taxon>
        <taxon>Ascomycota</taxon>
        <taxon>Pezizomycotina</taxon>
        <taxon>Sordariomycetes</taxon>
        <taxon>Xylariomycetidae</taxon>
        <taxon>Amphisphaeriales</taxon>
        <taxon>Apiosporaceae</taxon>
        <taxon>Neoarthrinium</taxon>
    </lineage>
</organism>
<dbReference type="Pfam" id="PF01425">
    <property type="entry name" value="Amidase"/>
    <property type="match status" value="1"/>
</dbReference>
<comment type="similarity">
    <text evidence="2">Belongs to the amidase family.</text>
</comment>
<dbReference type="EC" id="3.5.1.4" evidence="3"/>
<sequence length="544" mass="59368">MPALWEEKAAARRQTLHSQIPQEWLMSIPSPDEMTCVVGQALLPQLLTPLEDEIIQSPTARVIERLQRGEWTAEATVTAFCKRAAVAHQALNCATDLLFTEALATAREYDAFFRSTGKTKGPLHGLPVSIKDVFDVAGRITSCGLVSRLDRVAQNDALLVAILRDAGAIPFVKTNLSQACLLVESINNIYGTVMNPWNRHLSAGGSSGGEAALVAFRGSPLGVGTDGGGSLRLPAAWNGVYTLKPTSTRIPGYGSGAGYSDSVAAGYGPFANDLDTIAIFCKTVLSAKPWLRDPSIVPIPWNSNVIVGPKLRLGLLLDDGVVHFSPPVLRILRAAAAKLKEAGHELLVLGPEWAEMHRRGADIAFRMYTQEGGIGIREELEKSGEPLVPRVCTGWSETPLTPLEIWVNHRARKKLRVTYLERYNSLDLDAIITAPTPHPAPPHGEYITSAICAVFNALDFPSCVVPYGRVDLTADVATPEWYAQEPYPDMANFPYDRYDVDMKRLYTGPEVFENSPLALQIVAPPYQEEHCVAVSQVIDRILNE</sequence>
<dbReference type="SUPFAM" id="SSF75304">
    <property type="entry name" value="Amidase signature (AS) enzymes"/>
    <property type="match status" value="1"/>
</dbReference>
<dbReference type="Gene3D" id="3.90.1300.10">
    <property type="entry name" value="Amidase signature (AS) domain"/>
    <property type="match status" value="1"/>
</dbReference>
<feature type="active site" description="Acyl-ester intermediate" evidence="5">
    <location>
        <position position="230"/>
    </location>
</feature>
<proteinExistence type="inferred from homology"/>
<evidence type="ECO:0000256" key="3">
    <source>
        <dbReference type="ARBA" id="ARBA00012922"/>
    </source>
</evidence>
<protein>
    <recommendedName>
        <fullName evidence="3">amidase</fullName>
        <ecNumber evidence="3">3.5.1.4</ecNumber>
    </recommendedName>
</protein>
<dbReference type="Proteomes" id="UP000829685">
    <property type="component" value="Unassembled WGS sequence"/>
</dbReference>
<evidence type="ECO:0000256" key="5">
    <source>
        <dbReference type="PIRSR" id="PIRSR001221-1"/>
    </source>
</evidence>
<evidence type="ECO:0000256" key="2">
    <source>
        <dbReference type="ARBA" id="ARBA00009199"/>
    </source>
</evidence>
<feature type="active site" description="Charge relay system" evidence="5">
    <location>
        <position position="131"/>
    </location>
</feature>
<evidence type="ECO:0000256" key="1">
    <source>
        <dbReference type="ARBA" id="ARBA00001311"/>
    </source>
</evidence>
<reference evidence="7" key="1">
    <citation type="submission" date="2021-03" db="EMBL/GenBank/DDBJ databases">
        <title>Revisited historic fungal species revealed as producer of novel bioactive compounds through whole genome sequencing and comparative genomics.</title>
        <authorList>
            <person name="Vignolle G.A."/>
            <person name="Hochenegger N."/>
            <person name="Mach R.L."/>
            <person name="Mach-Aigner A.R."/>
            <person name="Javad Rahimi M."/>
            <person name="Salim K.A."/>
            <person name="Chan C.M."/>
            <person name="Lim L.B.L."/>
            <person name="Cai F."/>
            <person name="Druzhinina I.S."/>
            <person name="U'Ren J.M."/>
            <person name="Derntl C."/>
        </authorList>
    </citation>
    <scope>NUCLEOTIDE SEQUENCE</scope>
    <source>
        <strain evidence="7">TUCIM 5799</strain>
    </source>
</reference>
<dbReference type="PROSITE" id="PS00571">
    <property type="entry name" value="AMIDASES"/>
    <property type="match status" value="1"/>
</dbReference>
<evidence type="ECO:0000313" key="7">
    <source>
        <dbReference type="EMBL" id="KAI1859069.1"/>
    </source>
</evidence>
<comment type="caution">
    <text evidence="7">The sequence shown here is derived from an EMBL/GenBank/DDBJ whole genome shotgun (WGS) entry which is preliminary data.</text>
</comment>
<dbReference type="PIRSF" id="PIRSF001221">
    <property type="entry name" value="Amidase_fungi"/>
    <property type="match status" value="1"/>
</dbReference>
<keyword evidence="4" id="KW-0378">Hydrolase</keyword>
<keyword evidence="8" id="KW-1185">Reference proteome</keyword>